<dbReference type="Proteomes" id="UP000030763">
    <property type="component" value="Unassembled WGS sequence"/>
</dbReference>
<accession>U6MJU4</accession>
<name>U6MJU4_EIMMA</name>
<dbReference type="InterPro" id="IPR027409">
    <property type="entry name" value="GroEL-like_apical_dom_sf"/>
</dbReference>
<dbReference type="SUPFAM" id="SSF48592">
    <property type="entry name" value="GroEL equatorial domain-like"/>
    <property type="match status" value="1"/>
</dbReference>
<sequence>MGLFYVHAGDEYYSFFLDCEEGSACTILLRGGSKDVLNEVERNILLEGKVVPGGGATEMALAARLLHKAKSIDSVHQYAYRAVAASLEVIPRTLAQNCGANVVKVMTDLRASHSRIDCPIAACMGINGKTGEITNMRDLMVWDCLTVKQQVYKTAIEAAAMLLRIDDVLSGLRKDTKGGEGGEGGAVEDMETFGDSRDG</sequence>
<dbReference type="RefSeq" id="XP_013338570.1">
    <property type="nucleotide sequence ID" value="XM_013483116.1"/>
</dbReference>
<dbReference type="OrthoDB" id="10248520at2759"/>
<dbReference type="InterPro" id="IPR017998">
    <property type="entry name" value="Chaperone_TCP-1"/>
</dbReference>
<dbReference type="GO" id="GO:0005524">
    <property type="term" value="F:ATP binding"/>
    <property type="evidence" value="ECO:0007669"/>
    <property type="project" value="UniProtKB-KW"/>
</dbReference>
<dbReference type="VEuPathDB" id="ToxoDB:EMWEY_00046410"/>
<dbReference type="FunFam" id="1.10.560.10:FF:000073">
    <property type="entry name" value="T-complex protein 1 subunit gamma"/>
    <property type="match status" value="1"/>
</dbReference>
<comment type="similarity">
    <text evidence="1">Belongs to the TCP-1 chaperonin family.</text>
</comment>
<keyword evidence="3" id="KW-0067">ATP-binding</keyword>
<feature type="region of interest" description="Disordered" evidence="6">
    <location>
        <begin position="176"/>
        <end position="199"/>
    </location>
</feature>
<reference evidence="7" key="2">
    <citation type="submission" date="2013-10" db="EMBL/GenBank/DDBJ databases">
        <authorList>
            <person name="Aslett M."/>
        </authorList>
    </citation>
    <scope>NUCLEOTIDE SEQUENCE [LARGE SCALE GENOMIC DNA]</scope>
    <source>
        <strain evidence="7">Weybridge</strain>
    </source>
</reference>
<evidence type="ECO:0000256" key="3">
    <source>
        <dbReference type="ARBA" id="ARBA00022840"/>
    </source>
</evidence>
<keyword evidence="8" id="KW-1185">Reference proteome</keyword>
<dbReference type="GeneID" id="25338627"/>
<evidence type="ECO:0000313" key="8">
    <source>
        <dbReference type="Proteomes" id="UP000030763"/>
    </source>
</evidence>
<proteinExistence type="inferred from homology"/>
<dbReference type="Pfam" id="PF00118">
    <property type="entry name" value="Cpn60_TCP1"/>
    <property type="match status" value="1"/>
</dbReference>
<evidence type="ECO:0000256" key="1">
    <source>
        <dbReference type="ARBA" id="ARBA00008020"/>
    </source>
</evidence>
<dbReference type="PANTHER" id="PTHR11353">
    <property type="entry name" value="CHAPERONIN"/>
    <property type="match status" value="1"/>
</dbReference>
<dbReference type="OMA" id="VHAGDEY"/>
<reference evidence="7" key="1">
    <citation type="submission" date="2013-10" db="EMBL/GenBank/DDBJ databases">
        <title>Genomic analysis of the causative agents of coccidiosis in chickens.</title>
        <authorList>
            <person name="Reid A.J."/>
            <person name="Blake D."/>
            <person name="Billington K."/>
            <person name="Browne H."/>
            <person name="Dunn M."/>
            <person name="Hung S."/>
            <person name="Kawahara F."/>
            <person name="Miranda-Saavedra D."/>
            <person name="Mourier T."/>
            <person name="Nagra H."/>
            <person name="Otto T.D."/>
            <person name="Rawlings N."/>
            <person name="Sanchez A."/>
            <person name="Sanders M."/>
            <person name="Subramaniam C."/>
            <person name="Tay Y."/>
            <person name="Dear P."/>
            <person name="Doerig C."/>
            <person name="Gruber A."/>
            <person name="Parkinson J."/>
            <person name="Shirley M."/>
            <person name="Wan K.L."/>
            <person name="Berriman M."/>
            <person name="Tomley F."/>
            <person name="Pain A."/>
        </authorList>
    </citation>
    <scope>NUCLEOTIDE SEQUENCE [LARGE SCALE GENOMIC DNA]</scope>
    <source>
        <strain evidence="7">Weybridge</strain>
    </source>
</reference>
<dbReference type="InterPro" id="IPR002423">
    <property type="entry name" value="Cpn60/GroEL/TCP-1"/>
</dbReference>
<dbReference type="Gene3D" id="3.30.260.10">
    <property type="entry name" value="TCP-1-like chaperonin intermediate domain"/>
    <property type="match status" value="1"/>
</dbReference>
<evidence type="ECO:0000256" key="6">
    <source>
        <dbReference type="SAM" id="MobiDB-lite"/>
    </source>
</evidence>
<dbReference type="GO" id="GO:0140662">
    <property type="term" value="F:ATP-dependent protein folding chaperone"/>
    <property type="evidence" value="ECO:0007669"/>
    <property type="project" value="InterPro"/>
</dbReference>
<evidence type="ECO:0000256" key="2">
    <source>
        <dbReference type="ARBA" id="ARBA00022741"/>
    </source>
</evidence>
<dbReference type="AlphaFoldDB" id="U6MJU4"/>
<keyword evidence="4" id="KW-0143">Chaperone</keyword>
<evidence type="ECO:0000256" key="4">
    <source>
        <dbReference type="ARBA" id="ARBA00023186"/>
    </source>
</evidence>
<dbReference type="Gene3D" id="3.50.7.10">
    <property type="entry name" value="GroEL"/>
    <property type="match status" value="1"/>
</dbReference>
<keyword evidence="2" id="KW-0547">Nucleotide-binding</keyword>
<dbReference type="InterPro" id="IPR027410">
    <property type="entry name" value="TCP-1-like_intermed_sf"/>
</dbReference>
<dbReference type="InterPro" id="IPR027413">
    <property type="entry name" value="GROEL-like_equatorial_sf"/>
</dbReference>
<organism evidence="7 8">
    <name type="scientific">Eimeria maxima</name>
    <name type="common">Coccidian parasite</name>
    <dbReference type="NCBI Taxonomy" id="5804"/>
    <lineage>
        <taxon>Eukaryota</taxon>
        <taxon>Sar</taxon>
        <taxon>Alveolata</taxon>
        <taxon>Apicomplexa</taxon>
        <taxon>Conoidasida</taxon>
        <taxon>Coccidia</taxon>
        <taxon>Eucoccidiorida</taxon>
        <taxon>Eimeriorina</taxon>
        <taxon>Eimeriidae</taxon>
        <taxon>Eimeria</taxon>
    </lineage>
</organism>
<protein>
    <recommendedName>
        <fullName evidence="5">CCT-gamma</fullName>
    </recommendedName>
</protein>
<evidence type="ECO:0000313" key="7">
    <source>
        <dbReference type="EMBL" id="CDJ61920.1"/>
    </source>
</evidence>
<dbReference type="Gene3D" id="1.10.560.10">
    <property type="entry name" value="GroEL-like equatorial domain"/>
    <property type="match status" value="1"/>
</dbReference>
<dbReference type="EMBL" id="HG722283">
    <property type="protein sequence ID" value="CDJ61920.1"/>
    <property type="molecule type" value="Genomic_DNA"/>
</dbReference>
<evidence type="ECO:0000256" key="5">
    <source>
        <dbReference type="ARBA" id="ARBA00031286"/>
    </source>
</evidence>
<gene>
    <name evidence="7" type="ORF">EMWEY_00046410</name>
</gene>